<evidence type="ECO:0000256" key="11">
    <source>
        <dbReference type="RuleBase" id="RU000488"/>
    </source>
</evidence>
<comment type="similarity">
    <text evidence="2 11">Belongs to the mitochondrial carrier (TC 2.A.29) family.</text>
</comment>
<comment type="caution">
    <text evidence="12">The sequence shown here is derived from an EMBL/GenBank/DDBJ whole genome shotgun (WGS) entry which is preliminary data.</text>
</comment>
<evidence type="ECO:0000313" key="13">
    <source>
        <dbReference type="Proteomes" id="UP001150925"/>
    </source>
</evidence>
<dbReference type="GO" id="GO:1990547">
    <property type="term" value="P:mitochondrial phosphate ion transmembrane transport"/>
    <property type="evidence" value="ECO:0007669"/>
    <property type="project" value="InterPro"/>
</dbReference>
<dbReference type="InterPro" id="IPR044677">
    <property type="entry name" value="SLC25A3/Pic2/Mir1-like"/>
</dbReference>
<dbReference type="InterPro" id="IPR018108">
    <property type="entry name" value="MCP_transmembrane"/>
</dbReference>
<protein>
    <submittedName>
        <fullName evidence="12">Cu/Pi carrier</fullName>
    </submittedName>
</protein>
<dbReference type="PANTHER" id="PTHR45671">
    <property type="entry name" value="SOLUTE CARRIER FAMILY 25 (MITOCHONDRIAL CARRIER PHOSPHATE CARRIER), MEMBER 3, LIKE-RELATED-RELATED"/>
    <property type="match status" value="1"/>
</dbReference>
<evidence type="ECO:0000256" key="10">
    <source>
        <dbReference type="PROSITE-ProRule" id="PRU00282"/>
    </source>
</evidence>
<accession>A0A9W8E512</accession>
<keyword evidence="3 11" id="KW-0813">Transport</keyword>
<keyword evidence="7" id="KW-1133">Transmembrane helix</keyword>
<reference evidence="12" key="1">
    <citation type="submission" date="2022-07" db="EMBL/GenBank/DDBJ databases">
        <title>Phylogenomic reconstructions and comparative analyses of Kickxellomycotina fungi.</title>
        <authorList>
            <person name="Reynolds N.K."/>
            <person name="Stajich J.E."/>
            <person name="Barry K."/>
            <person name="Grigoriev I.V."/>
            <person name="Crous P."/>
            <person name="Smith M.E."/>
        </authorList>
    </citation>
    <scope>NUCLEOTIDE SEQUENCE</scope>
    <source>
        <strain evidence="12">RSA 1196</strain>
    </source>
</reference>
<keyword evidence="4 10" id="KW-0812">Transmembrane</keyword>
<evidence type="ECO:0000313" key="12">
    <source>
        <dbReference type="EMBL" id="KAJ1954791.1"/>
    </source>
</evidence>
<keyword evidence="8" id="KW-0496">Mitochondrion</keyword>
<keyword evidence="6" id="KW-0999">Mitochondrion inner membrane</keyword>
<evidence type="ECO:0000256" key="3">
    <source>
        <dbReference type="ARBA" id="ARBA00022448"/>
    </source>
</evidence>
<dbReference type="OrthoDB" id="427452at2759"/>
<dbReference type="PANTHER" id="PTHR45671:SF10">
    <property type="entry name" value="SOLUTE CARRIER FAMILY 25 MEMBER 3"/>
    <property type="match status" value="1"/>
</dbReference>
<organism evidence="12 13">
    <name type="scientific">Dispira parvispora</name>
    <dbReference type="NCBI Taxonomy" id="1520584"/>
    <lineage>
        <taxon>Eukaryota</taxon>
        <taxon>Fungi</taxon>
        <taxon>Fungi incertae sedis</taxon>
        <taxon>Zoopagomycota</taxon>
        <taxon>Kickxellomycotina</taxon>
        <taxon>Dimargaritomycetes</taxon>
        <taxon>Dimargaritales</taxon>
        <taxon>Dimargaritaceae</taxon>
        <taxon>Dispira</taxon>
    </lineage>
</organism>
<feature type="non-terminal residue" evidence="12">
    <location>
        <position position="119"/>
    </location>
</feature>
<evidence type="ECO:0000256" key="9">
    <source>
        <dbReference type="ARBA" id="ARBA00023136"/>
    </source>
</evidence>
<dbReference type="Pfam" id="PF00153">
    <property type="entry name" value="Mito_carr"/>
    <property type="match status" value="1"/>
</dbReference>
<dbReference type="PROSITE" id="PS50920">
    <property type="entry name" value="SOLCAR"/>
    <property type="match status" value="1"/>
</dbReference>
<name>A0A9W8E512_9FUNG</name>
<evidence type="ECO:0000256" key="6">
    <source>
        <dbReference type="ARBA" id="ARBA00022792"/>
    </source>
</evidence>
<comment type="subcellular location">
    <subcellularLocation>
        <location evidence="1">Mitochondrion inner membrane</location>
        <topology evidence="1">Multi-pass membrane protein</topology>
    </subcellularLocation>
</comment>
<sequence>MLPPTQALAAFQSPMQAVRRQPAQDVIAPSVNEASVVATSPVELYSGQYFYTCALGGALACGLTHAFVTPLDLVKCRRQVDPKLYTSIFDGWKKIGKAEGINGLYTGVGPTLIGYSFQG</sequence>
<keyword evidence="5" id="KW-0677">Repeat</keyword>
<evidence type="ECO:0000256" key="2">
    <source>
        <dbReference type="ARBA" id="ARBA00006375"/>
    </source>
</evidence>
<evidence type="ECO:0000256" key="4">
    <source>
        <dbReference type="ARBA" id="ARBA00022692"/>
    </source>
</evidence>
<dbReference type="GO" id="GO:0005315">
    <property type="term" value="F:phosphate transmembrane transporter activity"/>
    <property type="evidence" value="ECO:0007669"/>
    <property type="project" value="InterPro"/>
</dbReference>
<evidence type="ECO:0000256" key="8">
    <source>
        <dbReference type="ARBA" id="ARBA00023128"/>
    </source>
</evidence>
<dbReference type="AlphaFoldDB" id="A0A9W8E512"/>
<proteinExistence type="inferred from homology"/>
<dbReference type="GO" id="GO:0005743">
    <property type="term" value="C:mitochondrial inner membrane"/>
    <property type="evidence" value="ECO:0007669"/>
    <property type="project" value="UniProtKB-SubCell"/>
</dbReference>
<evidence type="ECO:0000256" key="1">
    <source>
        <dbReference type="ARBA" id="ARBA00004448"/>
    </source>
</evidence>
<keyword evidence="9 10" id="KW-0472">Membrane</keyword>
<dbReference type="InterPro" id="IPR023395">
    <property type="entry name" value="MCP_dom_sf"/>
</dbReference>
<dbReference type="Gene3D" id="1.50.40.10">
    <property type="entry name" value="Mitochondrial carrier domain"/>
    <property type="match status" value="1"/>
</dbReference>
<dbReference type="Proteomes" id="UP001150925">
    <property type="component" value="Unassembled WGS sequence"/>
</dbReference>
<keyword evidence="13" id="KW-1185">Reference proteome</keyword>
<gene>
    <name evidence="12" type="primary">PIC2</name>
    <name evidence="12" type="ORF">IWQ62_005671</name>
</gene>
<feature type="repeat" description="Solcar" evidence="10">
    <location>
        <begin position="48"/>
        <end position="119"/>
    </location>
</feature>
<evidence type="ECO:0000256" key="5">
    <source>
        <dbReference type="ARBA" id="ARBA00022737"/>
    </source>
</evidence>
<evidence type="ECO:0000256" key="7">
    <source>
        <dbReference type="ARBA" id="ARBA00022989"/>
    </source>
</evidence>
<dbReference type="EMBL" id="JANBPY010002487">
    <property type="protein sequence ID" value="KAJ1954791.1"/>
    <property type="molecule type" value="Genomic_DNA"/>
</dbReference>
<dbReference type="SUPFAM" id="SSF103506">
    <property type="entry name" value="Mitochondrial carrier"/>
    <property type="match status" value="1"/>
</dbReference>